<comment type="caution">
    <text evidence="1">The sequence shown here is derived from an EMBL/GenBank/DDBJ whole genome shotgun (WGS) entry which is preliminary data.</text>
</comment>
<dbReference type="RefSeq" id="WP_098125246.1">
    <property type="nucleotide sequence ID" value="NZ_NUDJ01000060.1"/>
</dbReference>
<dbReference type="EMBL" id="NUTL01000030">
    <property type="protein sequence ID" value="PHF01915.1"/>
    <property type="molecule type" value="Genomic_DNA"/>
</dbReference>
<organism evidence="1 2">
    <name type="scientific">Bacillus pseudomycoides</name>
    <dbReference type="NCBI Taxonomy" id="64104"/>
    <lineage>
        <taxon>Bacteria</taxon>
        <taxon>Bacillati</taxon>
        <taxon>Bacillota</taxon>
        <taxon>Bacilli</taxon>
        <taxon>Bacillales</taxon>
        <taxon>Bacillaceae</taxon>
        <taxon>Bacillus</taxon>
        <taxon>Bacillus cereus group</taxon>
    </lineage>
</organism>
<evidence type="ECO:0000313" key="1">
    <source>
        <dbReference type="EMBL" id="PHF01915.1"/>
    </source>
</evidence>
<reference evidence="1 2" key="1">
    <citation type="submission" date="2017-09" db="EMBL/GenBank/DDBJ databases">
        <title>Large-scale bioinformatics analysis of Bacillus genomes uncovers conserved roles of natural products in bacterial physiology.</title>
        <authorList>
            <consortium name="Agbiome Team Llc"/>
            <person name="Bleich R.M."/>
            <person name="Grubbs K.J."/>
            <person name="Santa Maria K.C."/>
            <person name="Allen S.E."/>
            <person name="Farag S."/>
            <person name="Shank E.A."/>
            <person name="Bowers A."/>
        </authorList>
    </citation>
    <scope>NUCLEOTIDE SEQUENCE [LARGE SCALE GENOMIC DNA]</scope>
    <source>
        <strain evidence="1 2">AFS037265</strain>
    </source>
</reference>
<proteinExistence type="predicted"/>
<sequence>MNEQLEVKTSYLVMVGKLFVANGLFITNFSKNINDATEFDYDTAKELSFQYGGVFVRKTVDYEVVGEQQ</sequence>
<dbReference type="Proteomes" id="UP000221918">
    <property type="component" value="Unassembled WGS sequence"/>
</dbReference>
<name>A0ABD6TCU7_9BACI</name>
<protein>
    <recommendedName>
        <fullName evidence="3">Phage protein</fullName>
    </recommendedName>
</protein>
<evidence type="ECO:0000313" key="2">
    <source>
        <dbReference type="Proteomes" id="UP000221918"/>
    </source>
</evidence>
<dbReference type="AlphaFoldDB" id="A0ABD6TCU7"/>
<accession>A0ABD6TCU7</accession>
<gene>
    <name evidence="1" type="ORF">COF81_08075</name>
</gene>
<evidence type="ECO:0008006" key="3">
    <source>
        <dbReference type="Google" id="ProtNLM"/>
    </source>
</evidence>